<name>A0A183C8Z1_GLOPA</name>
<reference evidence="2" key="2">
    <citation type="submission" date="2014-05" db="EMBL/GenBank/DDBJ databases">
        <title>The genome and life-stage specific transcriptomes of Globodera pallida elucidate key aspects of plant parasitism by a cyst nematode.</title>
        <authorList>
            <person name="Cotton J.A."/>
            <person name="Lilley C.J."/>
            <person name="Jones L.M."/>
            <person name="Kikuchi T."/>
            <person name="Reid A.J."/>
            <person name="Thorpe P."/>
            <person name="Tsai I.J."/>
            <person name="Beasley H."/>
            <person name="Blok V."/>
            <person name="Cock P.J.A."/>
            <person name="Van den Akker S.E."/>
            <person name="Holroyd N."/>
            <person name="Hunt M."/>
            <person name="Mantelin S."/>
            <person name="Naghra H."/>
            <person name="Pain A."/>
            <person name="Palomares-Rius J.E."/>
            <person name="Zarowiecki M."/>
            <person name="Berriman M."/>
            <person name="Jones J.T."/>
            <person name="Urwin P.E."/>
        </authorList>
    </citation>
    <scope>NUCLEOTIDE SEQUENCE [LARGE SCALE GENOMIC DNA]</scope>
    <source>
        <strain evidence="2">Lindley</strain>
    </source>
</reference>
<evidence type="ECO:0000259" key="1">
    <source>
        <dbReference type="Pfam" id="PF13720"/>
    </source>
</evidence>
<dbReference type="AlphaFoldDB" id="A0A183C8Z1"/>
<feature type="domain" description="UDP N-acetylglucosamine O-acyltransferase C-terminal" evidence="1">
    <location>
        <begin position="10"/>
        <end position="53"/>
    </location>
</feature>
<dbReference type="Gene3D" id="1.20.1180.10">
    <property type="entry name" value="Udp N-acetylglucosamine O-acyltransferase, C-terminal domain"/>
    <property type="match status" value="1"/>
</dbReference>
<dbReference type="Proteomes" id="UP000050741">
    <property type="component" value="Unassembled WGS sequence"/>
</dbReference>
<accession>A0A183C8Z1</accession>
<protein>
    <submittedName>
        <fullName evidence="3">Acetyltransf_11 domain-containing protein</fullName>
    </submittedName>
</protein>
<evidence type="ECO:0000313" key="3">
    <source>
        <dbReference type="WBParaSite" id="GPLIN_000933700"/>
    </source>
</evidence>
<sequence length="66" mass="7813">MYAIRSYYVKAIRIIIMGSHTVEEGIERIKEECTMSPNIEYFINFIRNSKRGIAVDRSPKNWQDDD</sequence>
<evidence type="ECO:0000313" key="2">
    <source>
        <dbReference type="Proteomes" id="UP000050741"/>
    </source>
</evidence>
<reference evidence="2" key="1">
    <citation type="submission" date="2013-12" db="EMBL/GenBank/DDBJ databases">
        <authorList>
            <person name="Aslett M."/>
        </authorList>
    </citation>
    <scope>NUCLEOTIDE SEQUENCE [LARGE SCALE GENOMIC DNA]</scope>
    <source>
        <strain evidence="2">Lindley</strain>
    </source>
</reference>
<dbReference type="WBParaSite" id="GPLIN_000933700">
    <property type="protein sequence ID" value="GPLIN_000933700"/>
    <property type="gene ID" value="GPLIN_000933700"/>
</dbReference>
<dbReference type="InterPro" id="IPR037157">
    <property type="entry name" value="Acetyltransf_C_sf"/>
</dbReference>
<dbReference type="InterPro" id="IPR029098">
    <property type="entry name" value="Acetyltransf_C"/>
</dbReference>
<reference evidence="3" key="3">
    <citation type="submission" date="2016-06" db="UniProtKB">
        <authorList>
            <consortium name="WormBaseParasite"/>
        </authorList>
    </citation>
    <scope>IDENTIFICATION</scope>
</reference>
<keyword evidence="2" id="KW-1185">Reference proteome</keyword>
<dbReference type="Pfam" id="PF13720">
    <property type="entry name" value="Acetyltransf_11"/>
    <property type="match status" value="1"/>
</dbReference>
<organism evidence="2 3">
    <name type="scientific">Globodera pallida</name>
    <name type="common">Potato cyst nematode worm</name>
    <name type="synonym">Heterodera pallida</name>
    <dbReference type="NCBI Taxonomy" id="36090"/>
    <lineage>
        <taxon>Eukaryota</taxon>
        <taxon>Metazoa</taxon>
        <taxon>Ecdysozoa</taxon>
        <taxon>Nematoda</taxon>
        <taxon>Chromadorea</taxon>
        <taxon>Rhabditida</taxon>
        <taxon>Tylenchina</taxon>
        <taxon>Tylenchomorpha</taxon>
        <taxon>Tylenchoidea</taxon>
        <taxon>Heteroderidae</taxon>
        <taxon>Heteroderinae</taxon>
        <taxon>Globodera</taxon>
    </lineage>
</organism>
<proteinExistence type="predicted"/>